<keyword evidence="1" id="KW-1133">Transmembrane helix</keyword>
<dbReference type="Proteomes" id="UP000317318">
    <property type="component" value="Chromosome"/>
</dbReference>
<sequence>MKLPGLFASLFRTSCLRILYVVWAFGCVTLYGIFFDVMASSQRPLGVAYDINYWVIEQLGRLYPYLVLGGIYALSTVHFVDRPKSVVRVDFFGLPLLVLWVRALFELLVVPVFSH</sequence>
<dbReference type="KEGG" id="svp:Pan189_16080"/>
<organism evidence="2 3">
    <name type="scientific">Stratiformator vulcanicus</name>
    <dbReference type="NCBI Taxonomy" id="2527980"/>
    <lineage>
        <taxon>Bacteria</taxon>
        <taxon>Pseudomonadati</taxon>
        <taxon>Planctomycetota</taxon>
        <taxon>Planctomycetia</taxon>
        <taxon>Planctomycetales</taxon>
        <taxon>Planctomycetaceae</taxon>
        <taxon>Stratiformator</taxon>
    </lineage>
</organism>
<dbReference type="AlphaFoldDB" id="A0A517R007"/>
<dbReference type="EMBL" id="CP036268">
    <property type="protein sequence ID" value="QDT37235.1"/>
    <property type="molecule type" value="Genomic_DNA"/>
</dbReference>
<accession>A0A517R007</accession>
<evidence type="ECO:0000313" key="2">
    <source>
        <dbReference type="EMBL" id="QDT37235.1"/>
    </source>
</evidence>
<feature type="transmembrane region" description="Helical" evidence="1">
    <location>
        <begin position="62"/>
        <end position="80"/>
    </location>
</feature>
<feature type="transmembrane region" description="Helical" evidence="1">
    <location>
        <begin position="92"/>
        <end position="113"/>
    </location>
</feature>
<evidence type="ECO:0000256" key="1">
    <source>
        <dbReference type="SAM" id="Phobius"/>
    </source>
</evidence>
<evidence type="ECO:0000313" key="3">
    <source>
        <dbReference type="Proteomes" id="UP000317318"/>
    </source>
</evidence>
<protein>
    <submittedName>
        <fullName evidence="2">Uncharacterized protein</fullName>
    </submittedName>
</protein>
<gene>
    <name evidence="2" type="ORF">Pan189_16080</name>
</gene>
<reference evidence="2 3" key="1">
    <citation type="submission" date="2019-02" db="EMBL/GenBank/DDBJ databases">
        <title>Deep-cultivation of Planctomycetes and their phenomic and genomic characterization uncovers novel biology.</title>
        <authorList>
            <person name="Wiegand S."/>
            <person name="Jogler M."/>
            <person name="Boedeker C."/>
            <person name="Pinto D."/>
            <person name="Vollmers J."/>
            <person name="Rivas-Marin E."/>
            <person name="Kohn T."/>
            <person name="Peeters S.H."/>
            <person name="Heuer A."/>
            <person name="Rast P."/>
            <person name="Oberbeckmann S."/>
            <person name="Bunk B."/>
            <person name="Jeske O."/>
            <person name="Meyerdierks A."/>
            <person name="Storesund J.E."/>
            <person name="Kallscheuer N."/>
            <person name="Luecker S."/>
            <person name="Lage O.M."/>
            <person name="Pohl T."/>
            <person name="Merkel B.J."/>
            <person name="Hornburger P."/>
            <person name="Mueller R.-W."/>
            <person name="Bruemmer F."/>
            <person name="Labrenz M."/>
            <person name="Spormann A.M."/>
            <person name="Op den Camp H."/>
            <person name="Overmann J."/>
            <person name="Amann R."/>
            <person name="Jetten M.S.M."/>
            <person name="Mascher T."/>
            <person name="Medema M.H."/>
            <person name="Devos D.P."/>
            <person name="Kaster A.-K."/>
            <person name="Ovreas L."/>
            <person name="Rohde M."/>
            <person name="Galperin M.Y."/>
            <person name="Jogler C."/>
        </authorList>
    </citation>
    <scope>NUCLEOTIDE SEQUENCE [LARGE SCALE GENOMIC DNA]</scope>
    <source>
        <strain evidence="2 3">Pan189</strain>
    </source>
</reference>
<feature type="transmembrane region" description="Helical" evidence="1">
    <location>
        <begin position="20"/>
        <end position="42"/>
    </location>
</feature>
<keyword evidence="1" id="KW-0472">Membrane</keyword>
<proteinExistence type="predicted"/>
<name>A0A517R007_9PLAN</name>
<keyword evidence="3" id="KW-1185">Reference proteome</keyword>
<keyword evidence="1" id="KW-0812">Transmembrane</keyword>